<dbReference type="AlphaFoldDB" id="A0A7S4SNF5"/>
<dbReference type="EMBL" id="HBNR01074523">
    <property type="protein sequence ID" value="CAE4650813.1"/>
    <property type="molecule type" value="Transcribed_RNA"/>
</dbReference>
<dbReference type="CDD" id="cd06223">
    <property type="entry name" value="PRTases_typeI"/>
    <property type="match status" value="1"/>
</dbReference>
<dbReference type="Gene3D" id="3.40.50.2020">
    <property type="match status" value="2"/>
</dbReference>
<protein>
    <recommendedName>
        <fullName evidence="3">Phosphoribosyltransferase domain-containing protein</fullName>
    </recommendedName>
</protein>
<dbReference type="SMART" id="SM01400">
    <property type="entry name" value="Pribosyltran_N"/>
    <property type="match status" value="1"/>
</dbReference>
<dbReference type="GO" id="GO:0006015">
    <property type="term" value="P:5-phosphoribose 1-diphosphate biosynthetic process"/>
    <property type="evidence" value="ECO:0007669"/>
    <property type="project" value="TreeGrafter"/>
</dbReference>
<dbReference type="NCBIfam" id="TIGR01251">
    <property type="entry name" value="ribP_PPkin"/>
    <property type="match status" value="1"/>
</dbReference>
<dbReference type="GO" id="GO:0006164">
    <property type="term" value="P:purine nucleotide biosynthetic process"/>
    <property type="evidence" value="ECO:0007669"/>
    <property type="project" value="TreeGrafter"/>
</dbReference>
<dbReference type="Pfam" id="PF14572">
    <property type="entry name" value="Pribosyl_synth"/>
    <property type="match status" value="1"/>
</dbReference>
<evidence type="ECO:0000256" key="1">
    <source>
        <dbReference type="ARBA" id="ARBA00006478"/>
    </source>
</evidence>
<dbReference type="GO" id="GO:0002189">
    <property type="term" value="C:ribose phosphate diphosphokinase complex"/>
    <property type="evidence" value="ECO:0007669"/>
    <property type="project" value="TreeGrafter"/>
</dbReference>
<gene>
    <name evidence="2" type="ORF">AMON00008_LOCUS52933</name>
</gene>
<organism evidence="2">
    <name type="scientific">Alexandrium monilatum</name>
    <dbReference type="NCBI Taxonomy" id="311494"/>
    <lineage>
        <taxon>Eukaryota</taxon>
        <taxon>Sar</taxon>
        <taxon>Alveolata</taxon>
        <taxon>Dinophyceae</taxon>
        <taxon>Gonyaulacales</taxon>
        <taxon>Pyrocystaceae</taxon>
        <taxon>Alexandrium</taxon>
    </lineage>
</organism>
<comment type="similarity">
    <text evidence="1">Belongs to the ribose-phosphate pyrophosphokinase family.</text>
</comment>
<dbReference type="SUPFAM" id="SSF53271">
    <property type="entry name" value="PRTase-like"/>
    <property type="match status" value="2"/>
</dbReference>
<dbReference type="InterPro" id="IPR029057">
    <property type="entry name" value="PRTase-like"/>
</dbReference>
<sequence>MEAGGPVTVARKESVMPCLRRWLIFYHESFKGTAEHVKELLGEQGELSELEWRHFPDGFPNLAVQKEDAQRLESFYGTCLIISFHTPAVIFEQLCLLHALPRLRARNLRVILPWFSTGTMERVEQLGQVATAASLARMLSACPHGPTGPATVVIYDIHALQEQFYFSDTVLVELKSAVWLIRTRLAELQKEHPDEEIAVVFPDDGAQKRFKAKFKEFPQVLCSKVREGDKRIVKIQEGTAEKRHCVILDDLVQSGGTLMEAGAALKQLGAGKVSCFVTHGVFPSSSWKRFVDSGVFHKVWITDSIPTTAAQVAGQEPFEVLSLAPLIANYLKGIADD</sequence>
<name>A0A7S4SNF5_9DINO</name>
<evidence type="ECO:0000313" key="2">
    <source>
        <dbReference type="EMBL" id="CAE4650813.1"/>
    </source>
</evidence>
<dbReference type="InterPro" id="IPR005946">
    <property type="entry name" value="Rib-P_diPkinase"/>
</dbReference>
<proteinExistence type="inferred from homology"/>
<reference evidence="2" key="1">
    <citation type="submission" date="2021-01" db="EMBL/GenBank/DDBJ databases">
        <authorList>
            <person name="Corre E."/>
            <person name="Pelletier E."/>
            <person name="Niang G."/>
            <person name="Scheremetjew M."/>
            <person name="Finn R."/>
            <person name="Kale V."/>
            <person name="Holt S."/>
            <person name="Cochrane G."/>
            <person name="Meng A."/>
            <person name="Brown T."/>
            <person name="Cohen L."/>
        </authorList>
    </citation>
    <scope>NUCLEOTIDE SEQUENCE</scope>
    <source>
        <strain evidence="2">CCMP3105</strain>
    </source>
</reference>
<evidence type="ECO:0008006" key="3">
    <source>
        <dbReference type="Google" id="ProtNLM"/>
    </source>
</evidence>
<dbReference type="GO" id="GO:0000287">
    <property type="term" value="F:magnesium ion binding"/>
    <property type="evidence" value="ECO:0007669"/>
    <property type="project" value="InterPro"/>
</dbReference>
<dbReference type="PANTHER" id="PTHR10210:SF45">
    <property type="entry name" value="RIBOSE-PHOSPHATE PYROPHOSPHOKINASE 3, CHLOROPLASTIC"/>
    <property type="match status" value="1"/>
</dbReference>
<dbReference type="InterPro" id="IPR000836">
    <property type="entry name" value="PRTase_dom"/>
</dbReference>
<dbReference type="PANTHER" id="PTHR10210">
    <property type="entry name" value="RIBOSE-PHOSPHATE DIPHOSPHOKINASE FAMILY MEMBER"/>
    <property type="match status" value="1"/>
</dbReference>
<accession>A0A7S4SNF5</accession>
<dbReference type="GO" id="GO:0005737">
    <property type="term" value="C:cytoplasm"/>
    <property type="evidence" value="ECO:0007669"/>
    <property type="project" value="TreeGrafter"/>
</dbReference>